<organism evidence="2">
    <name type="scientific">mine drainage metagenome</name>
    <dbReference type="NCBI Taxonomy" id="410659"/>
    <lineage>
        <taxon>unclassified sequences</taxon>
        <taxon>metagenomes</taxon>
        <taxon>ecological metagenomes</taxon>
    </lineage>
</organism>
<accession>A0A3P3ZND7</accession>
<protein>
    <submittedName>
        <fullName evidence="2">Uncharacterized protein</fullName>
    </submittedName>
</protein>
<proteinExistence type="predicted"/>
<gene>
    <name evidence="2" type="ORF">CARN8_2840005</name>
</gene>
<dbReference type="EMBL" id="UOYP01000206">
    <property type="protein sequence ID" value="VAY88194.1"/>
    <property type="molecule type" value="Genomic_DNA"/>
</dbReference>
<dbReference type="AlphaFoldDB" id="A0A3P3ZND7"/>
<evidence type="ECO:0000256" key="1">
    <source>
        <dbReference type="SAM" id="MobiDB-lite"/>
    </source>
</evidence>
<evidence type="ECO:0000313" key="2">
    <source>
        <dbReference type="EMBL" id="VAY88194.1"/>
    </source>
</evidence>
<reference evidence="2" key="1">
    <citation type="submission" date="2018-10" db="EMBL/GenBank/DDBJ databases">
        <authorList>
            <person name="Plewniak F."/>
        </authorList>
    </citation>
    <scope>NUCLEOTIDE SEQUENCE</scope>
</reference>
<name>A0A3P3ZND7_9ZZZZ</name>
<feature type="compositionally biased region" description="Polar residues" evidence="1">
    <location>
        <begin position="7"/>
        <end position="19"/>
    </location>
</feature>
<feature type="region of interest" description="Disordered" evidence="1">
    <location>
        <begin position="1"/>
        <end position="27"/>
    </location>
</feature>
<sequence>MGVFQYRTRNSNGQYQSMGETHGHPIGHGSKFGAKSKIIIRIVPFPDGQVYWWEGSLFGLRSRSAISKNSVGERLLTNFATAYSRP</sequence>